<dbReference type="SUPFAM" id="SSF56752">
    <property type="entry name" value="D-aminoacid aminotransferase-like PLP-dependent enzymes"/>
    <property type="match status" value="1"/>
</dbReference>
<evidence type="ECO:0000313" key="7">
    <source>
        <dbReference type="Proteomes" id="UP000199208"/>
    </source>
</evidence>
<dbReference type="Proteomes" id="UP000199208">
    <property type="component" value="Unassembled WGS sequence"/>
</dbReference>
<evidence type="ECO:0000256" key="5">
    <source>
        <dbReference type="RuleBase" id="RU004516"/>
    </source>
</evidence>
<dbReference type="Gene3D" id="3.30.470.10">
    <property type="match status" value="1"/>
</dbReference>
<dbReference type="AlphaFoldDB" id="A0A1G5RVC9"/>
<dbReference type="InterPro" id="IPR001544">
    <property type="entry name" value="Aminotrans_IV"/>
</dbReference>
<dbReference type="InterPro" id="IPR018300">
    <property type="entry name" value="Aminotrans_IV_CS"/>
</dbReference>
<accession>A0A1G5RVC9</accession>
<keyword evidence="3 5" id="KW-0663">Pyridoxal phosphate</keyword>
<evidence type="ECO:0000313" key="6">
    <source>
        <dbReference type="EMBL" id="SCZ77680.1"/>
    </source>
</evidence>
<dbReference type="GO" id="GO:0046394">
    <property type="term" value="P:carboxylic acid biosynthetic process"/>
    <property type="evidence" value="ECO:0007669"/>
    <property type="project" value="UniProtKB-ARBA"/>
</dbReference>
<name>A0A1G5RVC9_9FIRM</name>
<dbReference type="Gene3D" id="3.20.10.10">
    <property type="entry name" value="D-amino Acid Aminotransferase, subunit A, domain 2"/>
    <property type="match status" value="1"/>
</dbReference>
<evidence type="ECO:0000256" key="2">
    <source>
        <dbReference type="ARBA" id="ARBA00009320"/>
    </source>
</evidence>
<keyword evidence="6" id="KW-0456">Lyase</keyword>
<gene>
    <name evidence="6" type="ORF">SAMN03080599_00878</name>
</gene>
<dbReference type="EMBL" id="FMWL01000003">
    <property type="protein sequence ID" value="SCZ77680.1"/>
    <property type="molecule type" value="Genomic_DNA"/>
</dbReference>
<keyword evidence="7" id="KW-1185">Reference proteome</keyword>
<dbReference type="InterPro" id="IPR050571">
    <property type="entry name" value="Class-IV_PLP-Dep_Aminotrnsfr"/>
</dbReference>
<dbReference type="PROSITE" id="PS00770">
    <property type="entry name" value="AA_TRANSFER_CLASS_4"/>
    <property type="match status" value="1"/>
</dbReference>
<protein>
    <submittedName>
        <fullName evidence="6">4-amino-4-deoxychorismate lyase</fullName>
    </submittedName>
</protein>
<evidence type="ECO:0000256" key="1">
    <source>
        <dbReference type="ARBA" id="ARBA00001933"/>
    </source>
</evidence>
<dbReference type="InterPro" id="IPR036038">
    <property type="entry name" value="Aminotransferase-like"/>
</dbReference>
<organism evidence="6 7">
    <name type="scientific">Acidaminobacter hydrogenoformans DSM 2784</name>
    <dbReference type="NCBI Taxonomy" id="1120920"/>
    <lineage>
        <taxon>Bacteria</taxon>
        <taxon>Bacillati</taxon>
        <taxon>Bacillota</taxon>
        <taxon>Clostridia</taxon>
        <taxon>Peptostreptococcales</taxon>
        <taxon>Acidaminobacteraceae</taxon>
        <taxon>Acidaminobacter</taxon>
    </lineage>
</organism>
<evidence type="ECO:0000256" key="4">
    <source>
        <dbReference type="RuleBase" id="RU004106"/>
    </source>
</evidence>
<sequence>MSAHTVYWLDGTPVDDRCASEGIQFAYGLFETMRFDHGALEQPGPHLERMNAGFARLGLGFSLSEEALRLGFEAAKAASGMASGALKVLAMRRGAPVEKADVDVQLYLRPNPYRDEADGGLAKPCSLGISAYSKNSRSVVAGLKWQGYADHIIEKDRAMSRGFNDVLFLNEMDFVAETAVANVFWFSGGKLFTPSLDCGILPGVMRQNVLKAAADAGISVSEGRFPLERLLEAELVFVTNSLMRLKVVDRLEQVVWPRPLANAPALRYFESLRAAVKAGCQGQTVRDWAAPGFDV</sequence>
<comment type="cofactor">
    <cofactor evidence="1 5">
        <name>pyridoxal 5'-phosphate</name>
        <dbReference type="ChEBI" id="CHEBI:597326"/>
    </cofactor>
</comment>
<reference evidence="6 7" key="1">
    <citation type="submission" date="2016-10" db="EMBL/GenBank/DDBJ databases">
        <authorList>
            <person name="de Groot N.N."/>
        </authorList>
    </citation>
    <scope>NUCLEOTIDE SEQUENCE [LARGE SCALE GENOMIC DNA]</scope>
    <source>
        <strain evidence="6 7">DSM 2784</strain>
    </source>
</reference>
<comment type="similarity">
    <text evidence="2 4">Belongs to the class-IV pyridoxal-phosphate-dependent aminotransferase family.</text>
</comment>
<evidence type="ECO:0000256" key="3">
    <source>
        <dbReference type="ARBA" id="ARBA00022898"/>
    </source>
</evidence>
<dbReference type="PANTHER" id="PTHR42743">
    <property type="entry name" value="AMINO-ACID AMINOTRANSFERASE"/>
    <property type="match status" value="1"/>
</dbReference>
<dbReference type="PANTHER" id="PTHR42743:SF11">
    <property type="entry name" value="AMINODEOXYCHORISMATE LYASE"/>
    <property type="match status" value="1"/>
</dbReference>
<dbReference type="InterPro" id="IPR043132">
    <property type="entry name" value="BCAT-like_C"/>
</dbReference>
<dbReference type="Pfam" id="PF01063">
    <property type="entry name" value="Aminotran_4"/>
    <property type="match status" value="1"/>
</dbReference>
<proteinExistence type="inferred from homology"/>
<dbReference type="RefSeq" id="WP_170829287.1">
    <property type="nucleotide sequence ID" value="NZ_FMWL01000003.1"/>
</dbReference>
<dbReference type="STRING" id="1120920.SAMN03080599_00878"/>
<dbReference type="InterPro" id="IPR043131">
    <property type="entry name" value="BCAT-like_N"/>
</dbReference>
<dbReference type="GO" id="GO:0016829">
    <property type="term" value="F:lyase activity"/>
    <property type="evidence" value="ECO:0007669"/>
    <property type="project" value="UniProtKB-KW"/>
</dbReference>